<dbReference type="GO" id="GO:0005759">
    <property type="term" value="C:mitochondrial matrix"/>
    <property type="evidence" value="ECO:0007669"/>
    <property type="project" value="UniProtKB-SubCell"/>
</dbReference>
<dbReference type="SUPFAM" id="SSF50677">
    <property type="entry name" value="ValRS/IleRS/LeuRS editing domain"/>
    <property type="match status" value="1"/>
</dbReference>
<evidence type="ECO:0000313" key="15">
    <source>
        <dbReference type="Proteomes" id="UP000267821"/>
    </source>
</evidence>
<dbReference type="NCBIfam" id="TIGR00396">
    <property type="entry name" value="leuS_bact"/>
    <property type="match status" value="1"/>
</dbReference>
<evidence type="ECO:0000256" key="7">
    <source>
        <dbReference type="ARBA" id="ARBA00022917"/>
    </source>
</evidence>
<dbReference type="EMBL" id="ML121585">
    <property type="protein sequence ID" value="RPB19720.1"/>
    <property type="molecule type" value="Genomic_DNA"/>
</dbReference>
<dbReference type="PRINTS" id="PR00985">
    <property type="entry name" value="TRNASYNTHLEU"/>
</dbReference>
<dbReference type="SUPFAM" id="SSF52374">
    <property type="entry name" value="Nucleotidylyl transferase"/>
    <property type="match status" value="1"/>
</dbReference>
<comment type="similarity">
    <text evidence="2 10">Belongs to the class-I aminoacyl-tRNA synthetase family.</text>
</comment>
<protein>
    <recommendedName>
        <fullName evidence="3">leucine--tRNA ligase</fullName>
        <ecNumber evidence="3">6.1.1.4</ecNumber>
    </recommendedName>
    <alternativeName>
        <fullName evidence="9">Leucyl-tRNA synthetase</fullName>
    </alternativeName>
</protein>
<dbReference type="Pfam" id="PF00133">
    <property type="entry name" value="tRNA-synt_1"/>
    <property type="match status" value="2"/>
</dbReference>
<dbReference type="Gene3D" id="1.10.730.10">
    <property type="entry name" value="Isoleucyl-tRNA Synthetase, Domain 1"/>
    <property type="match status" value="1"/>
</dbReference>
<dbReference type="GO" id="GO:0005524">
    <property type="term" value="F:ATP binding"/>
    <property type="evidence" value="ECO:0007669"/>
    <property type="project" value="UniProtKB-KW"/>
</dbReference>
<sequence length="1082" mass="118851">MGCARHILALRSVRARHLLGVPRALPSRVVLAPLYGPVRVRAFTTAGASAPIASSRAIPIPQIPTAVSVAKQTSCFASTSPFPGPTIPKLDLPSIDLKWRSHLTNPIPSHSSKPKFYVLPMFPYPSGVLHLGHLRVYTISDVLSRFRRMQSYDVLHPMGWDSFGLPAENAAIERGVSPSLWTERNVQRMRDQLGGMGGGFDWGREFMTSSPEYYAHTQRLFLLLHKHNLAYRAESLVNWDPIDKTVLANEQVSASGHSWRSGALVEKKLLKQWFFRITEFAEELLEGLGTSSRHGQLEGWPERVKLMQENWIGKSTGCRVRFNVMSDAHEGKLEKMEVFTTRVDTLHGVHYLAISHSHPLVKQAAEKDEGLRQYLQECSEPSSSPLSSLNDLPKRGYKILGLSASNPLSPGTFDIPIYAAEYVLDGYGSGAVMGVPGHDQRDYAFFKQHFPFWAVPKIVVMPTSDEARVPSDPVWTKKGILTPICGAEFSQLTSEQAEEKIVKTLGLAERVSQYRLRDWLVSRQRYWGAPIPVIHCPSCGEVPVPEEELPVRLPEGVDISGKGGSPLATAEGGEWAKCRCPKCDGPAKRDTDTMDTFVDSSWYFMRFVDPKNPQELFGKEIAAKMLPVDVYIGGVEHAILHLLYSRFIAKFLAKIGFWPGEHSGEPFKTLITQGMVHGKTYTDPSTGRFLKPEELTPDPENPKEMLFRPSEGGELQKPNITFEKMSKSKYNGVDPGTTIATWGADATRAHVLFAAPVADVVEWDEGKIVGVKRWLGRVWRVVGRVGSAAVANTTTSTPWEKSWKVALTSEDPTGFMLQPTSPTPNSKKDLQLLLTLHKTINSVTVALAETFTLNTMISDLIKLTNEIYGAVVSKDEDVYGGMSLTTKIVVTRGLLALMGPVCPGFVCEAGAWLDSTTSTTANPSTPKPNPPLQLGGFRWPSTSPEVTSRLEELVNSQPTSTTSSPSSPPAAVMTKKVIVQINSRARITLPSVPIPISTSSTSPESESEANYAVLTAVWQDPSLRKWWFGSTSSSADTQGEVGDVWPAAQRGGVEEAEVTLKEVMVRGAGGEGKVCVVNFIVG</sequence>
<keyword evidence="15" id="KW-1185">Reference proteome</keyword>
<dbReference type="InterPro" id="IPR001412">
    <property type="entry name" value="aa-tRNA-synth_I_CS"/>
</dbReference>
<keyword evidence="7 10" id="KW-0648">Protein biosynthesis</keyword>
<keyword evidence="4 10" id="KW-0436">Ligase</keyword>
<dbReference type="STRING" id="1051890.A0A3N4LA15"/>
<dbReference type="SUPFAM" id="SSF47323">
    <property type="entry name" value="Anticodon-binding domain of a subclass of class I aminoacyl-tRNA synthetases"/>
    <property type="match status" value="1"/>
</dbReference>
<dbReference type="Gene3D" id="3.40.50.620">
    <property type="entry name" value="HUPs"/>
    <property type="match status" value="2"/>
</dbReference>
<dbReference type="InterPro" id="IPR002300">
    <property type="entry name" value="aa-tRNA-synth_Ia"/>
</dbReference>
<reference evidence="14 15" key="1">
    <citation type="journal article" date="2018" name="Nat. Ecol. Evol.">
        <title>Pezizomycetes genomes reveal the molecular basis of ectomycorrhizal truffle lifestyle.</title>
        <authorList>
            <person name="Murat C."/>
            <person name="Payen T."/>
            <person name="Noel B."/>
            <person name="Kuo A."/>
            <person name="Morin E."/>
            <person name="Chen J."/>
            <person name="Kohler A."/>
            <person name="Krizsan K."/>
            <person name="Balestrini R."/>
            <person name="Da Silva C."/>
            <person name="Montanini B."/>
            <person name="Hainaut M."/>
            <person name="Levati E."/>
            <person name="Barry K.W."/>
            <person name="Belfiori B."/>
            <person name="Cichocki N."/>
            <person name="Clum A."/>
            <person name="Dockter R.B."/>
            <person name="Fauchery L."/>
            <person name="Guy J."/>
            <person name="Iotti M."/>
            <person name="Le Tacon F."/>
            <person name="Lindquist E.A."/>
            <person name="Lipzen A."/>
            <person name="Malagnac F."/>
            <person name="Mello A."/>
            <person name="Molinier V."/>
            <person name="Miyauchi S."/>
            <person name="Poulain J."/>
            <person name="Riccioni C."/>
            <person name="Rubini A."/>
            <person name="Sitrit Y."/>
            <person name="Splivallo R."/>
            <person name="Traeger S."/>
            <person name="Wang M."/>
            <person name="Zifcakova L."/>
            <person name="Wipf D."/>
            <person name="Zambonelli A."/>
            <person name="Paolocci F."/>
            <person name="Nowrousian M."/>
            <person name="Ottonello S."/>
            <person name="Baldrian P."/>
            <person name="Spatafora J.W."/>
            <person name="Henrissat B."/>
            <person name="Nagy L.G."/>
            <person name="Aury J.M."/>
            <person name="Wincker P."/>
            <person name="Grigoriev I.V."/>
            <person name="Bonfante P."/>
            <person name="Martin F.M."/>
        </authorList>
    </citation>
    <scope>NUCLEOTIDE SEQUENCE [LARGE SCALE GENOMIC DNA]</scope>
    <source>
        <strain evidence="14 15">ATCC MYA-4762</strain>
    </source>
</reference>
<dbReference type="Gene3D" id="3.90.740.10">
    <property type="entry name" value="Valyl/Leucyl/Isoleucyl-tRNA synthetase, editing domain"/>
    <property type="match status" value="1"/>
</dbReference>
<feature type="domain" description="Leucyl-tRNA synthetase editing" evidence="13">
    <location>
        <begin position="309"/>
        <end position="505"/>
    </location>
</feature>
<evidence type="ECO:0000259" key="13">
    <source>
        <dbReference type="Pfam" id="PF13603"/>
    </source>
</evidence>
<dbReference type="AlphaFoldDB" id="A0A3N4LA15"/>
<evidence type="ECO:0000256" key="5">
    <source>
        <dbReference type="ARBA" id="ARBA00022741"/>
    </source>
</evidence>
<keyword evidence="6 10" id="KW-0067">ATP-binding</keyword>
<feature type="domain" description="Aminoacyl-tRNA synthetase class Ia" evidence="12">
    <location>
        <begin position="111"/>
        <end position="288"/>
    </location>
</feature>
<dbReference type="InterPro" id="IPR025709">
    <property type="entry name" value="Leu_tRNA-synth_edit"/>
</dbReference>
<evidence type="ECO:0000256" key="4">
    <source>
        <dbReference type="ARBA" id="ARBA00022598"/>
    </source>
</evidence>
<evidence type="ECO:0000256" key="2">
    <source>
        <dbReference type="ARBA" id="ARBA00005594"/>
    </source>
</evidence>
<dbReference type="FunFam" id="1.10.730.10:FF:000002">
    <property type="entry name" value="Leucine--tRNA ligase"/>
    <property type="match status" value="1"/>
</dbReference>
<dbReference type="InterPro" id="IPR014729">
    <property type="entry name" value="Rossmann-like_a/b/a_fold"/>
</dbReference>
<proteinExistence type="inferred from homology"/>
<dbReference type="InterPro" id="IPR009080">
    <property type="entry name" value="tRNAsynth_Ia_anticodon-bd"/>
</dbReference>
<feature type="compositionally biased region" description="Basic and acidic residues" evidence="11">
    <location>
        <begin position="694"/>
        <end position="706"/>
    </location>
</feature>
<evidence type="ECO:0000313" key="14">
    <source>
        <dbReference type="EMBL" id="RPB19720.1"/>
    </source>
</evidence>
<keyword evidence="8 10" id="KW-0030">Aminoacyl-tRNA synthetase</keyword>
<dbReference type="PROSITE" id="PS00178">
    <property type="entry name" value="AA_TRNA_LIGASE_I"/>
    <property type="match status" value="1"/>
</dbReference>
<dbReference type="InParanoid" id="A0A3N4LA15"/>
<feature type="domain" description="Aminoacyl-tRNA synthetase class Ia" evidence="12">
    <location>
        <begin position="516"/>
        <end position="677"/>
    </location>
</feature>
<dbReference type="GO" id="GO:0006429">
    <property type="term" value="P:leucyl-tRNA aminoacylation"/>
    <property type="evidence" value="ECO:0007669"/>
    <property type="project" value="InterPro"/>
</dbReference>
<accession>A0A3N4LA15</accession>
<evidence type="ECO:0000259" key="12">
    <source>
        <dbReference type="Pfam" id="PF00133"/>
    </source>
</evidence>
<dbReference type="FunFam" id="3.40.50.620:FF:000100">
    <property type="entry name" value="probable leucine--tRNA ligase, mitochondrial"/>
    <property type="match status" value="1"/>
</dbReference>
<dbReference type="Pfam" id="PF13603">
    <property type="entry name" value="tRNA-synt_1_2"/>
    <property type="match status" value="1"/>
</dbReference>
<dbReference type="PANTHER" id="PTHR43740">
    <property type="entry name" value="LEUCYL-TRNA SYNTHETASE"/>
    <property type="match status" value="1"/>
</dbReference>
<organism evidence="14 15">
    <name type="scientific">Terfezia boudieri ATCC MYA-4762</name>
    <dbReference type="NCBI Taxonomy" id="1051890"/>
    <lineage>
        <taxon>Eukaryota</taxon>
        <taxon>Fungi</taxon>
        <taxon>Dikarya</taxon>
        <taxon>Ascomycota</taxon>
        <taxon>Pezizomycotina</taxon>
        <taxon>Pezizomycetes</taxon>
        <taxon>Pezizales</taxon>
        <taxon>Pezizaceae</taxon>
        <taxon>Terfezia</taxon>
    </lineage>
</organism>
<evidence type="ECO:0000256" key="6">
    <source>
        <dbReference type="ARBA" id="ARBA00022840"/>
    </source>
</evidence>
<dbReference type="GO" id="GO:0002161">
    <property type="term" value="F:aminoacyl-tRNA deacylase activity"/>
    <property type="evidence" value="ECO:0007669"/>
    <property type="project" value="InterPro"/>
</dbReference>
<evidence type="ECO:0000256" key="11">
    <source>
        <dbReference type="SAM" id="MobiDB-lite"/>
    </source>
</evidence>
<dbReference type="OrthoDB" id="15954at2759"/>
<dbReference type="InterPro" id="IPR009008">
    <property type="entry name" value="Val/Leu/Ile-tRNA-synth_edit"/>
</dbReference>
<comment type="subcellular location">
    <subcellularLocation>
        <location evidence="1">Mitochondrion matrix</location>
    </subcellularLocation>
</comment>
<evidence type="ECO:0000256" key="8">
    <source>
        <dbReference type="ARBA" id="ARBA00023146"/>
    </source>
</evidence>
<dbReference type="CDD" id="cd00812">
    <property type="entry name" value="LeuRS_core"/>
    <property type="match status" value="1"/>
</dbReference>
<dbReference type="PANTHER" id="PTHR43740:SF2">
    <property type="entry name" value="LEUCINE--TRNA LIGASE, MITOCHONDRIAL"/>
    <property type="match status" value="1"/>
</dbReference>
<dbReference type="FunCoup" id="A0A3N4LA15">
    <property type="interactions" value="509"/>
</dbReference>
<dbReference type="GO" id="GO:0004823">
    <property type="term" value="F:leucine-tRNA ligase activity"/>
    <property type="evidence" value="ECO:0007669"/>
    <property type="project" value="UniProtKB-EC"/>
</dbReference>
<dbReference type="EC" id="6.1.1.4" evidence="3"/>
<dbReference type="InterPro" id="IPR002302">
    <property type="entry name" value="Leu-tRNA-ligase"/>
</dbReference>
<dbReference type="GO" id="GO:0032543">
    <property type="term" value="P:mitochondrial translation"/>
    <property type="evidence" value="ECO:0007669"/>
    <property type="project" value="TreeGrafter"/>
</dbReference>
<evidence type="ECO:0000256" key="9">
    <source>
        <dbReference type="ARBA" id="ARBA00030520"/>
    </source>
</evidence>
<evidence type="ECO:0000256" key="10">
    <source>
        <dbReference type="RuleBase" id="RU363035"/>
    </source>
</evidence>
<feature type="region of interest" description="Disordered" evidence="11">
    <location>
        <begin position="917"/>
        <end position="971"/>
    </location>
</feature>
<dbReference type="Proteomes" id="UP000267821">
    <property type="component" value="Unassembled WGS sequence"/>
</dbReference>
<evidence type="ECO:0000256" key="1">
    <source>
        <dbReference type="ARBA" id="ARBA00004305"/>
    </source>
</evidence>
<gene>
    <name evidence="14" type="ORF">L211DRAFT_594875</name>
</gene>
<dbReference type="FunFam" id="3.40.50.620:FF:000003">
    <property type="entry name" value="Leucine--tRNA ligase"/>
    <property type="match status" value="1"/>
</dbReference>
<evidence type="ECO:0000256" key="3">
    <source>
        <dbReference type="ARBA" id="ARBA00013164"/>
    </source>
</evidence>
<keyword evidence="5 10" id="KW-0547">Nucleotide-binding</keyword>
<name>A0A3N4LA15_9PEZI</name>
<feature type="region of interest" description="Disordered" evidence="11">
    <location>
        <begin position="694"/>
        <end position="716"/>
    </location>
</feature>